<protein>
    <submittedName>
        <fullName evidence="11">Mechanosensitive ion channel family protein</fullName>
    </submittedName>
</protein>
<dbReference type="InterPro" id="IPR011066">
    <property type="entry name" value="MscS_channel_C_sf"/>
</dbReference>
<dbReference type="Pfam" id="PF21082">
    <property type="entry name" value="MS_channel_3rd"/>
    <property type="match status" value="1"/>
</dbReference>
<proteinExistence type="inferred from homology"/>
<dbReference type="InterPro" id="IPR023408">
    <property type="entry name" value="MscS_beta-dom_sf"/>
</dbReference>
<accession>A0ABW3LPK8</accession>
<evidence type="ECO:0000256" key="7">
    <source>
        <dbReference type="SAM" id="Phobius"/>
    </source>
</evidence>
<feature type="transmembrane region" description="Helical" evidence="7">
    <location>
        <begin position="131"/>
        <end position="151"/>
    </location>
</feature>
<dbReference type="InterPro" id="IPR006685">
    <property type="entry name" value="MscS_channel_2nd"/>
</dbReference>
<evidence type="ECO:0000256" key="5">
    <source>
        <dbReference type="ARBA" id="ARBA00022989"/>
    </source>
</evidence>
<feature type="transmembrane region" description="Helical" evidence="7">
    <location>
        <begin position="107"/>
        <end position="125"/>
    </location>
</feature>
<evidence type="ECO:0000256" key="2">
    <source>
        <dbReference type="ARBA" id="ARBA00008017"/>
    </source>
</evidence>
<dbReference type="InterPro" id="IPR010920">
    <property type="entry name" value="LSM_dom_sf"/>
</dbReference>
<comment type="caution">
    <text evidence="11">The sequence shown here is derived from an EMBL/GenBank/DDBJ whole genome shotgun (WGS) entry which is preliminary data.</text>
</comment>
<keyword evidence="3" id="KW-1003">Cell membrane</keyword>
<feature type="domain" description="Mechanosensitive ion channel MscS C-terminal" evidence="9">
    <location>
        <begin position="224"/>
        <end position="308"/>
    </location>
</feature>
<evidence type="ECO:0000256" key="1">
    <source>
        <dbReference type="ARBA" id="ARBA00004651"/>
    </source>
</evidence>
<organism evidence="11 12">
    <name type="scientific">Virgibacillus byunsanensis</name>
    <dbReference type="NCBI Taxonomy" id="570945"/>
    <lineage>
        <taxon>Bacteria</taxon>
        <taxon>Bacillati</taxon>
        <taxon>Bacillota</taxon>
        <taxon>Bacilli</taxon>
        <taxon>Bacillales</taxon>
        <taxon>Bacillaceae</taxon>
        <taxon>Virgibacillus</taxon>
    </lineage>
</organism>
<gene>
    <name evidence="11" type="ORF">ACFQ3N_18180</name>
</gene>
<sequence>MKQLVYFSSIAEAIDVKFIYNIGEWKKQLEVYNLDVITNQLTELWEYITGPDLWLLLGAGFFRIIFIIIIALTLVRISRNLTDRLFKNRKSGPIRITARRENTLKKLIKNVVAYVVYFIAFIMILDNVLGFEIGALLAGAGVAGLAIGFGAQNLVRDIISGFFIIFEDQFSVGDYVATSGIEGTVEEIGLRTTKILSWTGELHVLPNGNVTQVTNYSVHNGLAVVDINIPYESDVADAEKVIEQVAGTLPGKYEFILGGAEVIGVQNLDASHYAIRVIADTLPGYQWAGERMIRREMQDKLYKAGIEIPSPRLVMYSKEGKDALLEMERERDN</sequence>
<keyword evidence="12" id="KW-1185">Reference proteome</keyword>
<evidence type="ECO:0000259" key="10">
    <source>
        <dbReference type="Pfam" id="PF21088"/>
    </source>
</evidence>
<dbReference type="Proteomes" id="UP001597040">
    <property type="component" value="Unassembled WGS sequence"/>
</dbReference>
<dbReference type="PANTHER" id="PTHR30460">
    <property type="entry name" value="MODERATE CONDUCTANCE MECHANOSENSITIVE CHANNEL YBIO"/>
    <property type="match status" value="1"/>
</dbReference>
<keyword evidence="4 7" id="KW-0812">Transmembrane</keyword>
<dbReference type="SUPFAM" id="SSF50182">
    <property type="entry name" value="Sm-like ribonucleoproteins"/>
    <property type="match status" value="1"/>
</dbReference>
<name>A0ABW3LPK8_9BACI</name>
<dbReference type="SUPFAM" id="SSF82689">
    <property type="entry name" value="Mechanosensitive channel protein MscS (YggB), C-terminal domain"/>
    <property type="match status" value="1"/>
</dbReference>
<dbReference type="InterPro" id="IPR049278">
    <property type="entry name" value="MS_channel_C"/>
</dbReference>
<dbReference type="Pfam" id="PF00924">
    <property type="entry name" value="MS_channel_2nd"/>
    <property type="match status" value="1"/>
</dbReference>
<dbReference type="InterPro" id="IPR011014">
    <property type="entry name" value="MscS_channel_TM-2"/>
</dbReference>
<dbReference type="Gene3D" id="1.10.287.1260">
    <property type="match status" value="1"/>
</dbReference>
<dbReference type="Gene3D" id="3.30.70.100">
    <property type="match status" value="1"/>
</dbReference>
<dbReference type="InterPro" id="IPR049142">
    <property type="entry name" value="MS_channel_1st"/>
</dbReference>
<evidence type="ECO:0000256" key="3">
    <source>
        <dbReference type="ARBA" id="ARBA00022475"/>
    </source>
</evidence>
<evidence type="ECO:0000313" key="11">
    <source>
        <dbReference type="EMBL" id="MFD1040306.1"/>
    </source>
</evidence>
<feature type="domain" description="Mechanosensitive ion channel transmembrane helices 2/3" evidence="10">
    <location>
        <begin position="110"/>
        <end position="152"/>
    </location>
</feature>
<evidence type="ECO:0000256" key="6">
    <source>
        <dbReference type="ARBA" id="ARBA00023136"/>
    </source>
</evidence>
<reference evidence="12" key="1">
    <citation type="journal article" date="2019" name="Int. J. Syst. Evol. Microbiol.">
        <title>The Global Catalogue of Microorganisms (GCM) 10K type strain sequencing project: providing services to taxonomists for standard genome sequencing and annotation.</title>
        <authorList>
            <consortium name="The Broad Institute Genomics Platform"/>
            <consortium name="The Broad Institute Genome Sequencing Center for Infectious Disease"/>
            <person name="Wu L."/>
            <person name="Ma J."/>
        </authorList>
    </citation>
    <scope>NUCLEOTIDE SEQUENCE [LARGE SCALE GENOMIC DNA]</scope>
    <source>
        <strain evidence="12">CCUG 56754</strain>
    </source>
</reference>
<dbReference type="InterPro" id="IPR045276">
    <property type="entry name" value="YbiO_bact"/>
</dbReference>
<dbReference type="RefSeq" id="WP_390364261.1">
    <property type="nucleotide sequence ID" value="NZ_JBHTKJ010000066.1"/>
</dbReference>
<feature type="transmembrane region" description="Helical" evidence="7">
    <location>
        <begin position="53"/>
        <end position="75"/>
    </location>
</feature>
<evidence type="ECO:0000313" key="12">
    <source>
        <dbReference type="Proteomes" id="UP001597040"/>
    </source>
</evidence>
<dbReference type="SUPFAM" id="SSF82861">
    <property type="entry name" value="Mechanosensitive channel protein MscS (YggB), transmembrane region"/>
    <property type="match status" value="1"/>
</dbReference>
<dbReference type="EMBL" id="JBHTKJ010000066">
    <property type="protein sequence ID" value="MFD1040306.1"/>
    <property type="molecule type" value="Genomic_DNA"/>
</dbReference>
<dbReference type="Pfam" id="PF21088">
    <property type="entry name" value="MS_channel_1st"/>
    <property type="match status" value="1"/>
</dbReference>
<comment type="subcellular location">
    <subcellularLocation>
        <location evidence="1">Cell membrane</location>
        <topology evidence="1">Multi-pass membrane protein</topology>
    </subcellularLocation>
</comment>
<evidence type="ECO:0000256" key="4">
    <source>
        <dbReference type="ARBA" id="ARBA00022692"/>
    </source>
</evidence>
<keyword evidence="6 7" id="KW-0472">Membrane</keyword>
<evidence type="ECO:0000259" key="8">
    <source>
        <dbReference type="Pfam" id="PF00924"/>
    </source>
</evidence>
<comment type="similarity">
    <text evidence="2">Belongs to the MscS (TC 1.A.23) family.</text>
</comment>
<feature type="domain" description="Mechanosensitive ion channel MscS" evidence="8">
    <location>
        <begin position="153"/>
        <end position="217"/>
    </location>
</feature>
<evidence type="ECO:0000259" key="9">
    <source>
        <dbReference type="Pfam" id="PF21082"/>
    </source>
</evidence>
<dbReference type="Gene3D" id="2.30.30.60">
    <property type="match status" value="1"/>
</dbReference>
<dbReference type="PANTHER" id="PTHR30460:SF0">
    <property type="entry name" value="MODERATE CONDUCTANCE MECHANOSENSITIVE CHANNEL YBIO"/>
    <property type="match status" value="1"/>
</dbReference>
<keyword evidence="5 7" id="KW-1133">Transmembrane helix</keyword>